<keyword evidence="17" id="KW-1185">Reference proteome</keyword>
<organism evidence="16 17">
    <name type="scientific">Tilletiaria anomala (strain ATCC 24038 / CBS 436.72 / UBC 951)</name>
    <dbReference type="NCBI Taxonomy" id="1037660"/>
    <lineage>
        <taxon>Eukaryota</taxon>
        <taxon>Fungi</taxon>
        <taxon>Dikarya</taxon>
        <taxon>Basidiomycota</taxon>
        <taxon>Ustilaginomycotina</taxon>
        <taxon>Exobasidiomycetes</taxon>
        <taxon>Georgefischeriales</taxon>
        <taxon>Tilletiariaceae</taxon>
        <taxon>Tilletiaria</taxon>
    </lineage>
</organism>
<evidence type="ECO:0000256" key="2">
    <source>
        <dbReference type="ARBA" id="ARBA00008388"/>
    </source>
</evidence>
<dbReference type="EC" id="1.-.-.-" evidence="14"/>
<sequence>ETIAGVPGLVAAACRHLQSLRVMRRDKGWIRTLLEDAENERMHLLTAMEYAKPGRLMRLAILGAQGVYFNAFFLSYLFFPRVSHRLVGILEEEAVSTYSNIIRDVEEGRLPEWEDLPAPAIAKEYWKMPDSAKMLDVLYAIRADEATHRFINHSLGSLDQRNDYNPFAVQMPPAQLRGTVSGLTPLQAK</sequence>
<dbReference type="GO" id="GO:0098803">
    <property type="term" value="C:respiratory chain complex"/>
    <property type="evidence" value="ECO:0007669"/>
    <property type="project" value="UniProtKB-UniRule"/>
</dbReference>
<accession>A0A066VPV9</accession>
<dbReference type="OrthoDB" id="16906at2759"/>
<dbReference type="GeneID" id="25262134"/>
<dbReference type="GO" id="GO:0009916">
    <property type="term" value="F:alternative oxidase activity"/>
    <property type="evidence" value="ECO:0007669"/>
    <property type="project" value="UniProtKB-UniRule"/>
</dbReference>
<comment type="cofactor">
    <cofactor evidence="13 14">
        <name>Fe cation</name>
        <dbReference type="ChEBI" id="CHEBI:24875"/>
    </cofactor>
    <text evidence="13 14">Binds 2 iron ions per subunit.</text>
</comment>
<dbReference type="GO" id="GO:0005739">
    <property type="term" value="C:mitochondrion"/>
    <property type="evidence" value="ECO:0007669"/>
    <property type="project" value="TreeGrafter"/>
</dbReference>
<dbReference type="PANTHER" id="PTHR31803:SF3">
    <property type="entry name" value="ALTERNATIVE OXIDASE"/>
    <property type="match status" value="1"/>
</dbReference>
<dbReference type="STRING" id="1037660.A0A066VPV9"/>
<keyword evidence="9 14" id="KW-0560">Oxidoreductase</keyword>
<dbReference type="Gene3D" id="1.20.1260.140">
    <property type="entry name" value="Alternative oxidase"/>
    <property type="match status" value="1"/>
</dbReference>
<evidence type="ECO:0000256" key="4">
    <source>
        <dbReference type="ARBA" id="ARBA00022660"/>
    </source>
</evidence>
<evidence type="ECO:0000256" key="8">
    <source>
        <dbReference type="ARBA" id="ARBA00022989"/>
    </source>
</evidence>
<evidence type="ECO:0000256" key="5">
    <source>
        <dbReference type="ARBA" id="ARBA00022692"/>
    </source>
</evidence>
<dbReference type="GO" id="GO:0046872">
    <property type="term" value="F:metal ion binding"/>
    <property type="evidence" value="ECO:0007669"/>
    <property type="project" value="UniProtKB-UniRule"/>
</dbReference>
<name>A0A066VPV9_TILAU</name>
<proteinExistence type="inferred from homology"/>
<feature type="non-terminal residue" evidence="16">
    <location>
        <position position="189"/>
    </location>
</feature>
<comment type="similarity">
    <text evidence="2 14">Belongs to the alternative oxidase family.</text>
</comment>
<keyword evidence="10 13" id="KW-0408">Iron</keyword>
<feature type="transmembrane region" description="Helical" evidence="15">
    <location>
        <begin position="59"/>
        <end position="79"/>
    </location>
</feature>
<evidence type="ECO:0000256" key="13">
    <source>
        <dbReference type="PIRSR" id="PIRSR005229-1"/>
    </source>
</evidence>
<evidence type="ECO:0000256" key="12">
    <source>
        <dbReference type="ARBA" id="ARBA00025285"/>
    </source>
</evidence>
<dbReference type="GO" id="GO:0010230">
    <property type="term" value="P:alternative respiration"/>
    <property type="evidence" value="ECO:0007669"/>
    <property type="project" value="TreeGrafter"/>
</dbReference>
<evidence type="ECO:0000256" key="9">
    <source>
        <dbReference type="ARBA" id="ARBA00023002"/>
    </source>
</evidence>
<dbReference type="EMBL" id="JMSN01000087">
    <property type="protein sequence ID" value="KDN40799.1"/>
    <property type="molecule type" value="Genomic_DNA"/>
</dbReference>
<evidence type="ECO:0000256" key="6">
    <source>
        <dbReference type="ARBA" id="ARBA00022723"/>
    </source>
</evidence>
<feature type="binding site" evidence="13">
    <location>
        <position position="145"/>
    </location>
    <ligand>
        <name>Fe cation</name>
        <dbReference type="ChEBI" id="CHEBI:24875"/>
        <label>1</label>
    </ligand>
</feature>
<feature type="binding site" evidence="13">
    <location>
        <position position="40"/>
    </location>
    <ligand>
        <name>Fe cation</name>
        <dbReference type="ChEBI" id="CHEBI:24875"/>
        <label>2</label>
    </ligand>
</feature>
<evidence type="ECO:0000256" key="10">
    <source>
        <dbReference type="ARBA" id="ARBA00023004"/>
    </source>
</evidence>
<keyword evidence="8 15" id="KW-1133">Transmembrane helix</keyword>
<keyword evidence="6 13" id="KW-0479">Metal-binding</keyword>
<keyword evidence="5 14" id="KW-0812">Transmembrane</keyword>
<evidence type="ECO:0000256" key="1">
    <source>
        <dbReference type="ARBA" id="ARBA00004370"/>
    </source>
</evidence>
<feature type="binding site" evidence="13">
    <location>
        <position position="40"/>
    </location>
    <ligand>
        <name>Fe cation</name>
        <dbReference type="ChEBI" id="CHEBI:24875"/>
        <label>1</label>
    </ligand>
</feature>
<feature type="binding site" evidence="13">
    <location>
        <position position="43"/>
    </location>
    <ligand>
        <name>Fe cation</name>
        <dbReference type="ChEBI" id="CHEBI:24875"/>
        <label>1</label>
    </ligand>
</feature>
<feature type="binding site" evidence="13">
    <location>
        <position position="145"/>
    </location>
    <ligand>
        <name>Fe cation</name>
        <dbReference type="ChEBI" id="CHEBI:24875"/>
        <label>2</label>
    </ligand>
</feature>
<reference evidence="16 17" key="1">
    <citation type="submission" date="2014-05" db="EMBL/GenBank/DDBJ databases">
        <title>Draft genome sequence of a rare smut relative, Tilletiaria anomala UBC 951.</title>
        <authorList>
            <consortium name="DOE Joint Genome Institute"/>
            <person name="Toome M."/>
            <person name="Kuo A."/>
            <person name="Henrissat B."/>
            <person name="Lipzen A."/>
            <person name="Tritt A."/>
            <person name="Yoshinaga Y."/>
            <person name="Zane M."/>
            <person name="Barry K."/>
            <person name="Grigoriev I.V."/>
            <person name="Spatafora J.W."/>
            <person name="Aimea M.C."/>
        </authorList>
    </citation>
    <scope>NUCLEOTIDE SEQUENCE [LARGE SCALE GENOMIC DNA]</scope>
    <source>
        <strain evidence="16 17">UBC 951</strain>
    </source>
</reference>
<evidence type="ECO:0000313" key="16">
    <source>
        <dbReference type="EMBL" id="KDN40799.1"/>
    </source>
</evidence>
<evidence type="ECO:0000256" key="3">
    <source>
        <dbReference type="ARBA" id="ARBA00022448"/>
    </source>
</evidence>
<dbReference type="InParanoid" id="A0A066VPV9"/>
<keyword evidence="4 14" id="KW-0679">Respiratory chain</keyword>
<dbReference type="RefSeq" id="XP_013241514.1">
    <property type="nucleotide sequence ID" value="XM_013386060.1"/>
</dbReference>
<evidence type="ECO:0000313" key="17">
    <source>
        <dbReference type="Proteomes" id="UP000027361"/>
    </source>
</evidence>
<gene>
    <name evidence="16" type="ORF">K437DRAFT_216376</name>
</gene>
<evidence type="ECO:0000256" key="7">
    <source>
        <dbReference type="ARBA" id="ARBA00022982"/>
    </source>
</evidence>
<evidence type="ECO:0000256" key="14">
    <source>
        <dbReference type="RuleBase" id="RU003779"/>
    </source>
</evidence>
<keyword evidence="11 14" id="KW-0472">Membrane</keyword>
<evidence type="ECO:0000256" key="11">
    <source>
        <dbReference type="ARBA" id="ARBA00023136"/>
    </source>
</evidence>
<keyword evidence="3" id="KW-0813">Transport</keyword>
<comment type="caution">
    <text evidence="16">The sequence shown here is derived from an EMBL/GenBank/DDBJ whole genome shotgun (WGS) entry which is preliminary data.</text>
</comment>
<dbReference type="AlphaFoldDB" id="A0A066VPV9"/>
<dbReference type="InterPro" id="IPR038659">
    <property type="entry name" value="AOX_sf"/>
</dbReference>
<dbReference type="GO" id="GO:0016020">
    <property type="term" value="C:membrane"/>
    <property type="evidence" value="ECO:0007669"/>
    <property type="project" value="UniProtKB-SubCell"/>
</dbReference>
<keyword evidence="7 14" id="KW-0249">Electron transport</keyword>
<feature type="non-terminal residue" evidence="16">
    <location>
        <position position="1"/>
    </location>
</feature>
<dbReference type="Proteomes" id="UP000027361">
    <property type="component" value="Unassembled WGS sequence"/>
</dbReference>
<dbReference type="PANTHER" id="PTHR31803">
    <property type="entry name" value="ALTERNATIVE OXIDASE"/>
    <property type="match status" value="1"/>
</dbReference>
<dbReference type="PIRSF" id="PIRSF005229">
    <property type="entry name" value="AOX"/>
    <property type="match status" value="1"/>
</dbReference>
<protein>
    <recommendedName>
        <fullName evidence="14">Alternative oxidase</fullName>
        <ecNumber evidence="14">1.-.-.-</ecNumber>
    </recommendedName>
</protein>
<comment type="function">
    <text evidence="12">Catalyzes cyanide-resistant oxygen consumption. May increase respiration when the cytochrome respiratory pathway is restricted, or in response to low temperatures.</text>
</comment>
<dbReference type="InterPro" id="IPR002680">
    <property type="entry name" value="AOX"/>
</dbReference>
<evidence type="ECO:0000256" key="15">
    <source>
        <dbReference type="SAM" id="Phobius"/>
    </source>
</evidence>
<dbReference type="HOGENOM" id="CLU_041974_3_1_1"/>
<feature type="binding site" evidence="13">
    <location>
        <position position="1"/>
    </location>
    <ligand>
        <name>Fe cation</name>
        <dbReference type="ChEBI" id="CHEBI:24875"/>
        <label>1</label>
    </ligand>
</feature>
<feature type="binding site" evidence="13">
    <location>
        <position position="91"/>
    </location>
    <ligand>
        <name>Fe cation</name>
        <dbReference type="ChEBI" id="CHEBI:24875"/>
        <label>2</label>
    </ligand>
</feature>
<dbReference type="OMA" id="MEENAMW"/>
<dbReference type="Pfam" id="PF01786">
    <property type="entry name" value="AOX"/>
    <property type="match status" value="1"/>
</dbReference>
<comment type="subcellular location">
    <subcellularLocation>
        <location evidence="1">Membrane</location>
    </subcellularLocation>
</comment>
<feature type="binding site" evidence="13">
    <location>
        <position position="148"/>
    </location>
    <ligand>
        <name>Fe cation</name>
        <dbReference type="ChEBI" id="CHEBI:24875"/>
        <label>2</label>
    </ligand>
</feature>